<dbReference type="GO" id="GO:0006412">
    <property type="term" value="P:translation"/>
    <property type="evidence" value="ECO:0007669"/>
    <property type="project" value="UniProtKB-UniRule"/>
</dbReference>
<evidence type="ECO:0000256" key="2">
    <source>
        <dbReference type="ARBA" id="ARBA00014428"/>
    </source>
</evidence>
<dbReference type="InterPro" id="IPR000120">
    <property type="entry name" value="Amidase"/>
</dbReference>
<dbReference type="GO" id="GO:0016740">
    <property type="term" value="F:transferase activity"/>
    <property type="evidence" value="ECO:0007669"/>
    <property type="project" value="UniProtKB-KW"/>
</dbReference>
<comment type="catalytic activity">
    <reaction evidence="7">
        <text>L-glutamyl-tRNA(Gln) + L-glutamine + ATP + H2O = L-glutaminyl-tRNA(Gln) + L-glutamate + ADP + phosphate + H(+)</text>
        <dbReference type="Rhea" id="RHEA:17521"/>
        <dbReference type="Rhea" id="RHEA-COMP:9681"/>
        <dbReference type="Rhea" id="RHEA-COMP:9684"/>
        <dbReference type="ChEBI" id="CHEBI:15377"/>
        <dbReference type="ChEBI" id="CHEBI:15378"/>
        <dbReference type="ChEBI" id="CHEBI:29985"/>
        <dbReference type="ChEBI" id="CHEBI:30616"/>
        <dbReference type="ChEBI" id="CHEBI:43474"/>
        <dbReference type="ChEBI" id="CHEBI:58359"/>
        <dbReference type="ChEBI" id="CHEBI:78520"/>
        <dbReference type="ChEBI" id="CHEBI:78521"/>
        <dbReference type="ChEBI" id="CHEBI:456216"/>
        <dbReference type="EC" id="6.3.5.7"/>
    </reaction>
</comment>
<reference evidence="9 10" key="1">
    <citation type="submission" date="2019-04" db="EMBL/GenBank/DDBJ databases">
        <title>Lewinella litorea sp. nov., isolated from a marine sand.</title>
        <authorList>
            <person name="Yoon J.-H."/>
        </authorList>
    </citation>
    <scope>NUCLEOTIDE SEQUENCE [LARGE SCALE GENOMIC DNA]</scope>
    <source>
        <strain evidence="9 10">HSMS-39</strain>
    </source>
</reference>
<keyword evidence="9" id="KW-0808">Transferase</keyword>
<comment type="caution">
    <text evidence="9">The sequence shown here is derived from an EMBL/GenBank/DDBJ whole genome shotgun (WGS) entry which is preliminary data.</text>
</comment>
<organism evidence="9 10">
    <name type="scientific">Neolewinella litorea</name>
    <dbReference type="NCBI Taxonomy" id="2562452"/>
    <lineage>
        <taxon>Bacteria</taxon>
        <taxon>Pseudomonadati</taxon>
        <taxon>Bacteroidota</taxon>
        <taxon>Saprospiria</taxon>
        <taxon>Saprospirales</taxon>
        <taxon>Lewinellaceae</taxon>
        <taxon>Neolewinella</taxon>
    </lineage>
</organism>
<dbReference type="EMBL" id="SRSF01000012">
    <property type="protein sequence ID" value="THH35497.1"/>
    <property type="molecule type" value="Genomic_DNA"/>
</dbReference>
<dbReference type="AlphaFoldDB" id="A0A4S4NAM6"/>
<evidence type="ECO:0000256" key="3">
    <source>
        <dbReference type="ARBA" id="ARBA00022598"/>
    </source>
</evidence>
<dbReference type="InterPro" id="IPR036928">
    <property type="entry name" value="AS_sf"/>
</dbReference>
<keyword evidence="6 7" id="KW-0648">Protein biosynthesis</keyword>
<evidence type="ECO:0000256" key="7">
    <source>
        <dbReference type="HAMAP-Rule" id="MF_00120"/>
    </source>
</evidence>
<dbReference type="Gene3D" id="3.90.1300.10">
    <property type="entry name" value="Amidase signature (AS) domain"/>
    <property type="match status" value="1"/>
</dbReference>
<evidence type="ECO:0000256" key="1">
    <source>
        <dbReference type="ARBA" id="ARBA00011123"/>
    </source>
</evidence>
<proteinExistence type="inferred from homology"/>
<gene>
    <name evidence="7 9" type="primary">gatA</name>
    <name evidence="9" type="ORF">E4021_16370</name>
</gene>
<dbReference type="PANTHER" id="PTHR11895:SF7">
    <property type="entry name" value="GLUTAMYL-TRNA(GLN) AMIDOTRANSFERASE SUBUNIT A, MITOCHONDRIAL"/>
    <property type="match status" value="1"/>
</dbReference>
<feature type="domain" description="Amidase" evidence="8">
    <location>
        <begin position="23"/>
        <end position="464"/>
    </location>
</feature>
<feature type="active site" description="Charge relay system" evidence="7">
    <location>
        <position position="76"/>
    </location>
</feature>
<keyword evidence="5 7" id="KW-0067">ATP-binding</keyword>
<evidence type="ECO:0000256" key="4">
    <source>
        <dbReference type="ARBA" id="ARBA00022741"/>
    </source>
</evidence>
<dbReference type="Pfam" id="PF01425">
    <property type="entry name" value="Amidase"/>
    <property type="match status" value="1"/>
</dbReference>
<dbReference type="HAMAP" id="MF_00120">
    <property type="entry name" value="GatA"/>
    <property type="match status" value="1"/>
</dbReference>
<evidence type="ECO:0000313" key="10">
    <source>
        <dbReference type="Proteomes" id="UP000308528"/>
    </source>
</evidence>
<dbReference type="GO" id="GO:0050567">
    <property type="term" value="F:glutaminyl-tRNA synthase (glutamine-hydrolyzing) activity"/>
    <property type="evidence" value="ECO:0007669"/>
    <property type="project" value="UniProtKB-UniRule"/>
</dbReference>
<keyword evidence="10" id="KW-1185">Reference proteome</keyword>
<dbReference type="GO" id="GO:0030956">
    <property type="term" value="C:glutamyl-tRNA(Gln) amidotransferase complex"/>
    <property type="evidence" value="ECO:0007669"/>
    <property type="project" value="InterPro"/>
</dbReference>
<comment type="function">
    <text evidence="7">Allows the formation of correctly charged Gln-tRNA(Gln) through the transamidation of misacylated Glu-tRNA(Gln) in organisms which lack glutaminyl-tRNA synthetase. The reaction takes place in the presence of glutamine and ATP through an activated gamma-phospho-Glu-tRNA(Gln).</text>
</comment>
<dbReference type="RefSeq" id="WP_136460460.1">
    <property type="nucleotide sequence ID" value="NZ_SRSF01000012.1"/>
</dbReference>
<name>A0A4S4NAM6_9BACT</name>
<dbReference type="InterPro" id="IPR004412">
    <property type="entry name" value="GatA"/>
</dbReference>
<dbReference type="InterPro" id="IPR023631">
    <property type="entry name" value="Amidase_dom"/>
</dbReference>
<evidence type="ECO:0000256" key="5">
    <source>
        <dbReference type="ARBA" id="ARBA00022840"/>
    </source>
</evidence>
<accession>A0A4S4NAM6</accession>
<dbReference type="GO" id="GO:0005524">
    <property type="term" value="F:ATP binding"/>
    <property type="evidence" value="ECO:0007669"/>
    <property type="project" value="UniProtKB-KW"/>
</dbReference>
<comment type="subunit">
    <text evidence="1 7">Heterotrimer of A, B and C subunits.</text>
</comment>
<dbReference type="EC" id="6.3.5.7" evidence="7"/>
<evidence type="ECO:0000313" key="9">
    <source>
        <dbReference type="EMBL" id="THH35497.1"/>
    </source>
</evidence>
<feature type="active site" description="Charge relay system" evidence="7">
    <location>
        <position position="151"/>
    </location>
</feature>
<keyword evidence="4 7" id="KW-0547">Nucleotide-binding</keyword>
<keyword evidence="3 7" id="KW-0436">Ligase</keyword>
<dbReference type="OrthoDB" id="9811471at2"/>
<evidence type="ECO:0000256" key="6">
    <source>
        <dbReference type="ARBA" id="ARBA00022917"/>
    </source>
</evidence>
<feature type="active site" description="Acyl-ester intermediate" evidence="7">
    <location>
        <position position="175"/>
    </location>
</feature>
<dbReference type="SUPFAM" id="SSF75304">
    <property type="entry name" value="Amidase signature (AS) enzymes"/>
    <property type="match status" value="1"/>
</dbReference>
<dbReference type="NCBIfam" id="TIGR00132">
    <property type="entry name" value="gatA"/>
    <property type="match status" value="1"/>
</dbReference>
<dbReference type="Proteomes" id="UP000308528">
    <property type="component" value="Unassembled WGS sequence"/>
</dbReference>
<sequence>MFYTSIAATQQALNAGVVTTVQLVERYLDSIGDQRYLNIYVEVFADEALEQAREQDARRRAGAALGRLAGVVISIKDVICYRDHAVSAGSAMLEDFVSPYTATALQRLLDEDAIVIGRTNCDEFAMGSGNENSHYGPTRNAADPARVPGGSSGGAAVSVQANTCLLAVGSSTGGSVRQPASFCGLYGFKPTYGRISRHGLIAYGSSFDQIGLLCRDPADIALGLELMAGADRYDATAPNRPVPPYSAARSEGPYRIAYFPEVLENESVDAAIRQTTTDALARLRAEGHTVEPVSFDYFDYVVPTYYVLTTAEASSNLSRYDGMRYGYRSPDAGTLEETYKRSRSEGFGTEVQRRILLGTFVLSSGYYDAFYGKAQRARRVIQEQLRGILADYDFILMPVSPSQPWPVGDQIDDPVANYLADIYTVLANLAGLPAIAVPAGTEPGGHLPVGYQLMADLWEEEKLLAFTQAIRQSATAPPPAQ</sequence>
<comment type="similarity">
    <text evidence="7">Belongs to the amidase family. GatA subfamily.</text>
</comment>
<evidence type="ECO:0000259" key="8">
    <source>
        <dbReference type="Pfam" id="PF01425"/>
    </source>
</evidence>
<protein>
    <recommendedName>
        <fullName evidence="2 7">Glutamyl-tRNA(Gln) amidotransferase subunit A</fullName>
        <shortName evidence="7">Glu-ADT subunit A</shortName>
        <ecNumber evidence="7">6.3.5.7</ecNumber>
    </recommendedName>
</protein>
<dbReference type="PANTHER" id="PTHR11895">
    <property type="entry name" value="TRANSAMIDASE"/>
    <property type="match status" value="1"/>
</dbReference>